<evidence type="ECO:0000256" key="1">
    <source>
        <dbReference type="SAM" id="Coils"/>
    </source>
</evidence>
<dbReference type="EMBL" id="PFBD01000020">
    <property type="protein sequence ID" value="PIR87007.1"/>
    <property type="molecule type" value="Genomic_DNA"/>
</dbReference>
<gene>
    <name evidence="3" type="ORF">COU11_02130</name>
</gene>
<dbReference type="Proteomes" id="UP000229526">
    <property type="component" value="Unassembled WGS sequence"/>
</dbReference>
<dbReference type="PANTHER" id="PTHR31157:SF1">
    <property type="entry name" value="SCP DOMAIN-CONTAINING PROTEIN"/>
    <property type="match status" value="1"/>
</dbReference>
<dbReference type="PANTHER" id="PTHR31157">
    <property type="entry name" value="SCP DOMAIN-CONTAINING PROTEIN"/>
    <property type="match status" value="1"/>
</dbReference>
<dbReference type="Pfam" id="PF00188">
    <property type="entry name" value="CAP"/>
    <property type="match status" value="1"/>
</dbReference>
<dbReference type="InterPro" id="IPR014044">
    <property type="entry name" value="CAP_dom"/>
</dbReference>
<name>A0A2H0UKS4_9BACT</name>
<dbReference type="SUPFAM" id="SSF55797">
    <property type="entry name" value="PR-1-like"/>
    <property type="match status" value="1"/>
</dbReference>
<feature type="domain" description="SCP" evidence="2">
    <location>
        <begin position="74"/>
        <end position="180"/>
    </location>
</feature>
<dbReference type="CDD" id="cd05379">
    <property type="entry name" value="CAP_bacterial"/>
    <property type="match status" value="1"/>
</dbReference>
<keyword evidence="1" id="KW-0175">Coiled coil</keyword>
<protein>
    <recommendedName>
        <fullName evidence="2">SCP domain-containing protein</fullName>
    </recommendedName>
</protein>
<reference evidence="4" key="1">
    <citation type="submission" date="2017-09" db="EMBL/GenBank/DDBJ databases">
        <title>Depth-based differentiation of microbial function through sediment-hosted aquifers and enrichment of novel symbionts in the deep terrestrial subsurface.</title>
        <authorList>
            <person name="Probst A.J."/>
            <person name="Ladd B."/>
            <person name="Jarett J.K."/>
            <person name="Geller-Mcgrath D.E."/>
            <person name="Sieber C.M.K."/>
            <person name="Emerson J.B."/>
            <person name="Anantharaman K."/>
            <person name="Thomas B.C."/>
            <person name="Malmstrom R."/>
            <person name="Stieglmeier M."/>
            <person name="Klingl A."/>
            <person name="Woyke T."/>
            <person name="Ryan C.M."/>
            <person name="Banfield J.F."/>
        </authorList>
    </citation>
    <scope>NUCLEOTIDE SEQUENCE [LARGE SCALE GENOMIC DNA]</scope>
</reference>
<dbReference type="AlphaFoldDB" id="A0A2H0UKS4"/>
<dbReference type="Gene3D" id="3.40.33.10">
    <property type="entry name" value="CAP"/>
    <property type="match status" value="1"/>
</dbReference>
<organism evidence="3 4">
    <name type="scientific">Candidatus Harrisonbacteria bacterium CG10_big_fil_rev_8_21_14_0_10_49_15</name>
    <dbReference type="NCBI Taxonomy" id="1974587"/>
    <lineage>
        <taxon>Bacteria</taxon>
        <taxon>Candidatus Harrisoniibacteriota</taxon>
    </lineage>
</organism>
<feature type="coiled-coil region" evidence="1">
    <location>
        <begin position="211"/>
        <end position="280"/>
    </location>
</feature>
<comment type="caution">
    <text evidence="3">The sequence shown here is derived from an EMBL/GenBank/DDBJ whole genome shotgun (WGS) entry which is preliminary data.</text>
</comment>
<evidence type="ECO:0000313" key="3">
    <source>
        <dbReference type="EMBL" id="PIR87007.1"/>
    </source>
</evidence>
<sequence length="290" mass="32298">MRFKTLLFLLLVAGAVYYWRADLAIIFSEIRQSDRFATVQLAVTDLKEKVLTSTPLRGSFVTRDTVLTVEGVVRETNARRAAEGLPPLRVNAQLSVAASNKAADMFARQYFEHESPTGEGPGELAEEVGYQFLMVGENLALGNYDDDADLVTAWMNSPGHRANIMHDRFMEIGVAVQKGEFSAEGGSASGGEVWMAVQEFGVPASVCESPSESLLLLLEGNKNKIDQLERELQNRKEELDKERGNRQRHEQLRGEYNALVEEYNKLADATKELVESYNAEVREFNECVAG</sequence>
<proteinExistence type="predicted"/>
<dbReference type="InterPro" id="IPR035940">
    <property type="entry name" value="CAP_sf"/>
</dbReference>
<accession>A0A2H0UKS4</accession>
<evidence type="ECO:0000259" key="2">
    <source>
        <dbReference type="Pfam" id="PF00188"/>
    </source>
</evidence>
<evidence type="ECO:0000313" key="4">
    <source>
        <dbReference type="Proteomes" id="UP000229526"/>
    </source>
</evidence>